<dbReference type="InterPro" id="IPR029044">
    <property type="entry name" value="Nucleotide-diphossugar_trans"/>
</dbReference>
<dbReference type="EMBL" id="JAVIZQ010000001">
    <property type="protein sequence ID" value="MDR6143971.1"/>
    <property type="molecule type" value="Genomic_DNA"/>
</dbReference>
<dbReference type="EC" id="2.4.-.-" evidence="2"/>
<name>A0ABU1HVA2_9MICO</name>
<protein>
    <submittedName>
        <fullName evidence="2">Succinoglycan biosynthesis protein ExoM</fullName>
        <ecNumber evidence="2">2.4.-.-</ecNumber>
    </submittedName>
</protein>
<dbReference type="Pfam" id="PF00535">
    <property type="entry name" value="Glycos_transf_2"/>
    <property type="match status" value="1"/>
</dbReference>
<accession>A0ABU1HVA2</accession>
<evidence type="ECO:0000259" key="1">
    <source>
        <dbReference type="Pfam" id="PF00535"/>
    </source>
</evidence>
<dbReference type="InterPro" id="IPR001173">
    <property type="entry name" value="Glyco_trans_2-like"/>
</dbReference>
<dbReference type="Proteomes" id="UP001249291">
    <property type="component" value="Unassembled WGS sequence"/>
</dbReference>
<keyword evidence="2" id="KW-0808">Transferase</keyword>
<proteinExistence type="predicted"/>
<dbReference type="GO" id="GO:0016757">
    <property type="term" value="F:glycosyltransferase activity"/>
    <property type="evidence" value="ECO:0007669"/>
    <property type="project" value="UniProtKB-KW"/>
</dbReference>
<evidence type="ECO:0000313" key="3">
    <source>
        <dbReference type="Proteomes" id="UP001249291"/>
    </source>
</evidence>
<comment type="caution">
    <text evidence="2">The sequence shown here is derived from an EMBL/GenBank/DDBJ whole genome shotgun (WGS) entry which is preliminary data.</text>
</comment>
<evidence type="ECO:0000313" key="2">
    <source>
        <dbReference type="EMBL" id="MDR6143971.1"/>
    </source>
</evidence>
<organism evidence="2 3">
    <name type="scientific">Microbacterium foliorum</name>
    <dbReference type="NCBI Taxonomy" id="104336"/>
    <lineage>
        <taxon>Bacteria</taxon>
        <taxon>Bacillati</taxon>
        <taxon>Actinomycetota</taxon>
        <taxon>Actinomycetes</taxon>
        <taxon>Micrococcales</taxon>
        <taxon>Microbacteriaceae</taxon>
        <taxon>Microbacterium</taxon>
    </lineage>
</organism>
<dbReference type="CDD" id="cd00761">
    <property type="entry name" value="Glyco_tranf_GTA_type"/>
    <property type="match status" value="1"/>
</dbReference>
<feature type="domain" description="Glycosyltransferase 2-like" evidence="1">
    <location>
        <begin position="21"/>
        <end position="177"/>
    </location>
</feature>
<reference evidence="2 3" key="1">
    <citation type="submission" date="2023-08" db="EMBL/GenBank/DDBJ databases">
        <title>Functional and genomic diversity of the sorghum phyllosphere microbiome.</title>
        <authorList>
            <person name="Shade A."/>
        </authorList>
    </citation>
    <scope>NUCLEOTIDE SEQUENCE [LARGE SCALE GENOMIC DNA]</scope>
    <source>
        <strain evidence="2 3">SORGH_AS_0445</strain>
    </source>
</reference>
<gene>
    <name evidence="2" type="ORF">QE375_003525</name>
</gene>
<dbReference type="SUPFAM" id="SSF53448">
    <property type="entry name" value="Nucleotide-diphospho-sugar transferases"/>
    <property type="match status" value="1"/>
</dbReference>
<sequence length="331" mass="36044">MQAAHDRTSQSRKSDEVSLVVAIATFKRPERLVQTLQLVGEQLAPLIDRRLARAVSILVIDNDPAESARSVVAEEYAGVATRYVAEVTPGIPAVRNRALDESSDVDLLSFIDDDEVPLEGWISSLLITWSDSGRPAAVMGRVVSLFDPDADPWVLESGLFRRPQRPTGTEIGVAATGNLLLDLNQVRRSGVRFDQRIGLGGGSDTLFSMGLKKTGARLVWCNESVAEDTVEPERQTRPWALKRSFSHGNVSVLVQLRLEPRPARRLLIRAKGVAGGVARIVAGYARHLFGRVTRSIRHDAKGLRLAYRGAGMISASVGQTYSAYSRPGTPA</sequence>
<keyword evidence="2" id="KW-0328">Glycosyltransferase</keyword>
<dbReference type="Gene3D" id="3.90.550.10">
    <property type="entry name" value="Spore Coat Polysaccharide Biosynthesis Protein SpsA, Chain A"/>
    <property type="match status" value="1"/>
</dbReference>
<dbReference type="RefSeq" id="WP_309693676.1">
    <property type="nucleotide sequence ID" value="NZ_JAVIZQ010000001.1"/>
</dbReference>
<keyword evidence="3" id="KW-1185">Reference proteome</keyword>